<evidence type="ECO:0000256" key="2">
    <source>
        <dbReference type="ARBA" id="ARBA00005287"/>
    </source>
</evidence>
<evidence type="ECO:0000313" key="5">
    <source>
        <dbReference type="Proteomes" id="UP000324705"/>
    </source>
</evidence>
<organism evidence="4 5">
    <name type="scientific">Triticum turgidum subsp. durum</name>
    <name type="common">Durum wheat</name>
    <name type="synonym">Triticum durum</name>
    <dbReference type="NCBI Taxonomy" id="4567"/>
    <lineage>
        <taxon>Eukaryota</taxon>
        <taxon>Viridiplantae</taxon>
        <taxon>Streptophyta</taxon>
        <taxon>Embryophyta</taxon>
        <taxon>Tracheophyta</taxon>
        <taxon>Spermatophyta</taxon>
        <taxon>Magnoliopsida</taxon>
        <taxon>Liliopsida</taxon>
        <taxon>Poales</taxon>
        <taxon>Poaceae</taxon>
        <taxon>BOP clade</taxon>
        <taxon>Pooideae</taxon>
        <taxon>Triticodae</taxon>
        <taxon>Triticeae</taxon>
        <taxon>Triticinae</taxon>
        <taxon>Triticum</taxon>
    </lineage>
</organism>
<dbReference type="Proteomes" id="UP000324705">
    <property type="component" value="Chromosome 1A"/>
</dbReference>
<gene>
    <name evidence="4" type="ORF">TRITD_1Av1G187870</name>
</gene>
<dbReference type="GO" id="GO:0000398">
    <property type="term" value="P:mRNA splicing, via spliceosome"/>
    <property type="evidence" value="ECO:0007669"/>
    <property type="project" value="TreeGrafter"/>
</dbReference>
<evidence type="ECO:0000256" key="3">
    <source>
        <dbReference type="ARBA" id="ARBA00023242"/>
    </source>
</evidence>
<evidence type="ECO:0000313" key="4">
    <source>
        <dbReference type="EMBL" id="VAH08798.1"/>
    </source>
</evidence>
<comment type="subcellular location">
    <subcellularLocation>
        <location evidence="1">Nucleus</location>
    </subcellularLocation>
</comment>
<reference evidence="4 5" key="1">
    <citation type="submission" date="2017-09" db="EMBL/GenBank/DDBJ databases">
        <authorList>
            <consortium name="International Durum Wheat Genome Sequencing Consortium (IDWGSC)"/>
            <person name="Milanesi L."/>
        </authorList>
    </citation>
    <scope>NUCLEOTIDE SEQUENCE [LARGE SCALE GENOMIC DNA]</scope>
    <source>
        <strain evidence="5">cv. Svevo</strain>
    </source>
</reference>
<dbReference type="OMA" id="CEALWLI"/>
<name>A0A9R0QBZ4_TRITD</name>
<evidence type="ECO:0000256" key="1">
    <source>
        <dbReference type="ARBA" id="ARBA00004123"/>
    </source>
</evidence>
<accession>A0A9R0QBZ4</accession>
<comment type="similarity">
    <text evidence="2">Belongs to the BUD31 (G10) family.</text>
</comment>
<sequence>MGLAVLLADSRGPASVVRDFQITRRLGLEDGIPTTPHRGLPLPEDLRCDSNFVLLEINNGDFSFFHGKCEALWPIFRISHPRSRYIYDLFYRRRKDISKELYEFCLDQDYADRNLITNWKNVSCLSFISFELGAKTDEVDLA</sequence>
<proteinExistence type="inferred from homology"/>
<dbReference type="PANTHER" id="PTHR19411">
    <property type="entry name" value="PROTEIN BUD31-RELATED"/>
    <property type="match status" value="1"/>
</dbReference>
<dbReference type="Pfam" id="PF01125">
    <property type="entry name" value="BUD31"/>
    <property type="match status" value="1"/>
</dbReference>
<dbReference type="PANTHER" id="PTHR19411:SF7">
    <property type="entry name" value="PROTEIN BUD31 HOMOLOG 1"/>
    <property type="match status" value="1"/>
</dbReference>
<dbReference type="EMBL" id="LT934111">
    <property type="protein sequence ID" value="VAH08798.1"/>
    <property type="molecule type" value="Genomic_DNA"/>
</dbReference>
<keyword evidence="3" id="KW-0539">Nucleus</keyword>
<dbReference type="Gramene" id="TRITD1Av1G187870.2">
    <property type="protein sequence ID" value="TRITD1Av1G187870.2"/>
    <property type="gene ID" value="TRITD1Av1G187870"/>
</dbReference>
<keyword evidence="5" id="KW-1185">Reference proteome</keyword>
<protein>
    <submittedName>
        <fullName evidence="4">Uncharacterized protein</fullName>
    </submittedName>
</protein>
<dbReference type="GO" id="GO:0005681">
    <property type="term" value="C:spliceosomal complex"/>
    <property type="evidence" value="ECO:0007669"/>
    <property type="project" value="TreeGrafter"/>
</dbReference>
<dbReference type="InterPro" id="IPR001748">
    <property type="entry name" value="BUD31"/>
</dbReference>
<dbReference type="AlphaFoldDB" id="A0A9R0QBZ4"/>